<evidence type="ECO:0000259" key="1">
    <source>
        <dbReference type="Pfam" id="PF00144"/>
    </source>
</evidence>
<dbReference type="InterPro" id="IPR050789">
    <property type="entry name" value="Diverse_Enzym_Activities"/>
</dbReference>
<feature type="domain" description="Beta-lactamase-related" evidence="1">
    <location>
        <begin position="90"/>
        <end position="293"/>
    </location>
</feature>
<dbReference type="InterPro" id="IPR012338">
    <property type="entry name" value="Beta-lactam/transpept-like"/>
</dbReference>
<keyword evidence="3" id="KW-1185">Reference proteome</keyword>
<dbReference type="EMBL" id="JACHXU010000049">
    <property type="protein sequence ID" value="MBB3210669.1"/>
    <property type="molecule type" value="Genomic_DNA"/>
</dbReference>
<dbReference type="RefSeq" id="WP_184310136.1">
    <property type="nucleotide sequence ID" value="NZ_JACHXU010000049.1"/>
</dbReference>
<dbReference type="Pfam" id="PF00144">
    <property type="entry name" value="Beta-lactamase"/>
    <property type="match status" value="1"/>
</dbReference>
<organism evidence="2 3">
    <name type="scientific">Aporhodopirellula rubra</name>
    <dbReference type="NCBI Taxonomy" id="980271"/>
    <lineage>
        <taxon>Bacteria</taxon>
        <taxon>Pseudomonadati</taxon>
        <taxon>Planctomycetota</taxon>
        <taxon>Planctomycetia</taxon>
        <taxon>Pirellulales</taxon>
        <taxon>Pirellulaceae</taxon>
        <taxon>Aporhodopirellula</taxon>
    </lineage>
</organism>
<dbReference type="Proteomes" id="UP000536179">
    <property type="component" value="Unassembled WGS sequence"/>
</dbReference>
<dbReference type="InterPro" id="IPR001466">
    <property type="entry name" value="Beta-lactam-related"/>
</dbReference>
<dbReference type="PANTHER" id="PTHR43283">
    <property type="entry name" value="BETA-LACTAMASE-RELATED"/>
    <property type="match status" value="1"/>
</dbReference>
<dbReference type="Gene3D" id="3.40.710.10">
    <property type="entry name" value="DD-peptidase/beta-lactamase superfamily"/>
    <property type="match status" value="1"/>
</dbReference>
<dbReference type="AlphaFoldDB" id="A0A7W5H9Q2"/>
<dbReference type="SUPFAM" id="SSF56601">
    <property type="entry name" value="beta-lactamase/transpeptidase-like"/>
    <property type="match status" value="1"/>
</dbReference>
<evidence type="ECO:0000313" key="3">
    <source>
        <dbReference type="Proteomes" id="UP000536179"/>
    </source>
</evidence>
<sequence length="298" mass="33652">MLLSRDIPEIAEPDLVAAFSELIHCDMRLIKETFTSSKHSQHPMQMHRPFLNHHSYIGLLLLFLSMAFVSPIPALSQTIHPTANEDVALAMQPYLESYQLAGVVAIIADRNGKLRYKNEIGFANVEDRIPISDENVFWIASMTKMFAGASILMLVDEGKLSLDDPATKYIPQLRNWMVVEERDAEHVLLRPPVRPVTIRHLLSHTSGLSGQSELQLVTGNDTSSLKARSISSVTGPLQWHPGDKYQYGNQGMNIAARIVEVVSKITYDEFLQRRIFEPLGMNETTFWPTEARKRPNNC</sequence>
<gene>
    <name evidence="2" type="ORF">FHS27_006517</name>
</gene>
<accession>A0A7W5H9Q2</accession>
<reference evidence="2 3" key="1">
    <citation type="submission" date="2020-08" db="EMBL/GenBank/DDBJ databases">
        <title>Genomic Encyclopedia of Type Strains, Phase III (KMG-III): the genomes of soil and plant-associated and newly described type strains.</title>
        <authorList>
            <person name="Whitman W."/>
        </authorList>
    </citation>
    <scope>NUCLEOTIDE SEQUENCE [LARGE SCALE GENOMIC DNA]</scope>
    <source>
        <strain evidence="2 3">CECT 8075</strain>
    </source>
</reference>
<name>A0A7W5H9Q2_9BACT</name>
<dbReference type="PANTHER" id="PTHR43283:SF3">
    <property type="entry name" value="BETA-LACTAMASE FAMILY PROTEIN (AFU_ORTHOLOGUE AFUA_5G07500)"/>
    <property type="match status" value="1"/>
</dbReference>
<evidence type="ECO:0000313" key="2">
    <source>
        <dbReference type="EMBL" id="MBB3210669.1"/>
    </source>
</evidence>
<comment type="caution">
    <text evidence="2">The sequence shown here is derived from an EMBL/GenBank/DDBJ whole genome shotgun (WGS) entry which is preliminary data.</text>
</comment>
<protein>
    <submittedName>
        <fullName evidence="2">CubicO group peptidase (Beta-lactamase class C family)</fullName>
    </submittedName>
</protein>
<proteinExistence type="predicted"/>